<organism evidence="5 6">
    <name type="scientific">Streptomyces caledonius</name>
    <dbReference type="NCBI Taxonomy" id="3134107"/>
    <lineage>
        <taxon>Bacteria</taxon>
        <taxon>Bacillati</taxon>
        <taxon>Actinomycetota</taxon>
        <taxon>Actinomycetes</taxon>
        <taxon>Kitasatosporales</taxon>
        <taxon>Streptomycetaceae</taxon>
        <taxon>Streptomyces</taxon>
    </lineage>
</organism>
<dbReference type="PANTHER" id="PTHR22604">
    <property type="entry name" value="OXIDOREDUCTASES"/>
    <property type="match status" value="1"/>
</dbReference>
<dbReference type="Pfam" id="PF22725">
    <property type="entry name" value="GFO_IDH_MocA_C3"/>
    <property type="match status" value="1"/>
</dbReference>
<feature type="domain" description="Gfo/Idh/MocA-like oxidoreductase N-terminal" evidence="3">
    <location>
        <begin position="9"/>
        <end position="125"/>
    </location>
</feature>
<evidence type="ECO:0000313" key="5">
    <source>
        <dbReference type="EMBL" id="MEJ8646117.1"/>
    </source>
</evidence>
<dbReference type="SUPFAM" id="SSF55347">
    <property type="entry name" value="Glyceraldehyde-3-phosphate dehydrogenase-like, C-terminal domain"/>
    <property type="match status" value="1"/>
</dbReference>
<proteinExistence type="inferred from homology"/>
<evidence type="ECO:0000313" key="6">
    <source>
        <dbReference type="Proteomes" id="UP001382904"/>
    </source>
</evidence>
<reference evidence="5 6" key="1">
    <citation type="submission" date="2024-03" db="EMBL/GenBank/DDBJ databases">
        <title>Novel Streptomyces species of biotechnological and ecological value are a feature of Machair soil.</title>
        <authorList>
            <person name="Prole J.R."/>
            <person name="Goodfellow M."/>
            <person name="Allenby N."/>
            <person name="Ward A.C."/>
        </authorList>
    </citation>
    <scope>NUCLEOTIDE SEQUENCE [LARGE SCALE GENOMIC DNA]</scope>
    <source>
        <strain evidence="5 6">MS1.HAVA.3</strain>
    </source>
</reference>
<dbReference type="SUPFAM" id="SSF51735">
    <property type="entry name" value="NAD(P)-binding Rossmann-fold domains"/>
    <property type="match status" value="1"/>
</dbReference>
<comment type="caution">
    <text evidence="5">The sequence shown here is derived from an EMBL/GenBank/DDBJ whole genome shotgun (WGS) entry which is preliminary data.</text>
</comment>
<sequence>MDSTHERPIRWGILATGRIAAAFTEDLHEAPGAVVAAVASRDAGTARAFAVRHAIPRAHGSWQALADDPDVDVVYVATPHAHHHPAVKMLLEARRPVLCEKPLTVNNMQARELITLARERSTFLMEAMWMLLNPALRKAADLLADGAIGEVRSLHAELGWRAQVDQRHRLRDATAGGGALLDAGAYPVALAHFLLGSPDRIHAQAHLTPEGVDEHTSILLGHPGGATASLTCSFAATLSQAAVIYGTRGRIDIPANLFNPHGIVLHREGLEPMHFPAPAVIGHGYGPEAAEVMRCLRAGQTESPLVPLDGTLAVLRTLDAVRQQIGVRYPHDDHD</sequence>
<dbReference type="InterPro" id="IPR050984">
    <property type="entry name" value="Gfo/Idh/MocA_domain"/>
</dbReference>
<evidence type="ECO:0000256" key="2">
    <source>
        <dbReference type="ARBA" id="ARBA00023002"/>
    </source>
</evidence>
<feature type="domain" description="GFO/IDH/MocA-like oxidoreductase" evidence="4">
    <location>
        <begin position="137"/>
        <end position="251"/>
    </location>
</feature>
<keyword evidence="2" id="KW-0560">Oxidoreductase</keyword>
<accession>A0ABU8UDZ4</accession>
<comment type="similarity">
    <text evidence="1">Belongs to the Gfo/Idh/MocA family.</text>
</comment>
<keyword evidence="6" id="KW-1185">Reference proteome</keyword>
<dbReference type="EMBL" id="JBBKAM010000004">
    <property type="protein sequence ID" value="MEJ8646117.1"/>
    <property type="molecule type" value="Genomic_DNA"/>
</dbReference>
<gene>
    <name evidence="5" type="ORF">WKI68_42550</name>
</gene>
<name>A0ABU8UDZ4_9ACTN</name>
<dbReference type="InterPro" id="IPR036291">
    <property type="entry name" value="NAD(P)-bd_dom_sf"/>
</dbReference>
<evidence type="ECO:0000259" key="3">
    <source>
        <dbReference type="Pfam" id="PF01408"/>
    </source>
</evidence>
<dbReference type="Gene3D" id="3.40.50.720">
    <property type="entry name" value="NAD(P)-binding Rossmann-like Domain"/>
    <property type="match status" value="1"/>
</dbReference>
<dbReference type="PANTHER" id="PTHR22604:SF105">
    <property type="entry name" value="TRANS-1,2-DIHYDROBENZENE-1,2-DIOL DEHYDROGENASE"/>
    <property type="match status" value="1"/>
</dbReference>
<dbReference type="InterPro" id="IPR055170">
    <property type="entry name" value="GFO_IDH_MocA-like_dom"/>
</dbReference>
<dbReference type="Pfam" id="PF01408">
    <property type="entry name" value="GFO_IDH_MocA"/>
    <property type="match status" value="1"/>
</dbReference>
<evidence type="ECO:0000259" key="4">
    <source>
        <dbReference type="Pfam" id="PF22725"/>
    </source>
</evidence>
<dbReference type="Gene3D" id="3.30.360.10">
    <property type="entry name" value="Dihydrodipicolinate Reductase, domain 2"/>
    <property type="match status" value="1"/>
</dbReference>
<dbReference type="InterPro" id="IPR000683">
    <property type="entry name" value="Gfo/Idh/MocA-like_OxRdtase_N"/>
</dbReference>
<protein>
    <submittedName>
        <fullName evidence="5">Gfo/Idh/MocA family oxidoreductase</fullName>
    </submittedName>
</protein>
<dbReference type="Proteomes" id="UP001382904">
    <property type="component" value="Unassembled WGS sequence"/>
</dbReference>
<evidence type="ECO:0000256" key="1">
    <source>
        <dbReference type="ARBA" id="ARBA00010928"/>
    </source>
</evidence>